<evidence type="ECO:0000256" key="1">
    <source>
        <dbReference type="ARBA" id="ARBA00007100"/>
    </source>
</evidence>
<dbReference type="RefSeq" id="WP_194446846.1">
    <property type="nucleotide sequence ID" value="NZ_CP063849.1"/>
</dbReference>
<gene>
    <name evidence="3" type="ORF">IRI77_20280</name>
</gene>
<dbReference type="AlphaFoldDB" id="A0A7S7SI85"/>
<dbReference type="KEGG" id="pfer:IRI77_20280"/>
<dbReference type="InterPro" id="IPR032698">
    <property type="entry name" value="SirB1_N"/>
</dbReference>
<dbReference type="Proteomes" id="UP000593892">
    <property type="component" value="Chromosome"/>
</dbReference>
<evidence type="ECO:0000313" key="4">
    <source>
        <dbReference type="Proteomes" id="UP000593892"/>
    </source>
</evidence>
<dbReference type="EMBL" id="CP063849">
    <property type="protein sequence ID" value="QOY85176.1"/>
    <property type="molecule type" value="Genomic_DNA"/>
</dbReference>
<organism evidence="3 4">
    <name type="scientific">Paludibaculum fermentans</name>
    <dbReference type="NCBI Taxonomy" id="1473598"/>
    <lineage>
        <taxon>Bacteria</taxon>
        <taxon>Pseudomonadati</taxon>
        <taxon>Acidobacteriota</taxon>
        <taxon>Terriglobia</taxon>
        <taxon>Bryobacterales</taxon>
        <taxon>Bryobacteraceae</taxon>
        <taxon>Paludibaculum</taxon>
    </lineage>
</organism>
<feature type="domain" description="Protein SirB1 N-terminal" evidence="2">
    <location>
        <begin position="42"/>
        <end position="193"/>
    </location>
</feature>
<accession>A0A7S7SI85</accession>
<dbReference type="Pfam" id="PF13369">
    <property type="entry name" value="Transglut_core2"/>
    <property type="match status" value="1"/>
</dbReference>
<protein>
    <submittedName>
        <fullName evidence="3">Transglutaminase family protein</fullName>
    </submittedName>
</protein>
<evidence type="ECO:0000313" key="3">
    <source>
        <dbReference type="EMBL" id="QOY85176.1"/>
    </source>
</evidence>
<keyword evidence="4" id="KW-1185">Reference proteome</keyword>
<proteinExistence type="inferred from homology"/>
<sequence>MLVEPSAAFQALVAGDEQAMELDAAAIELASIHTGPCDPEPILRLLDEWAGQIEGMLMPGAGGAHFLSAVNRVLFDGVGLRGDREDYYAAENSCLPLVIERRKGLPITLSVIYLEIARRLLRPVYGVALPAHFVCQYNDGLVRVYVDVFDQGRLLTEEDCVEKIRELTARPGQSVELQFVPCGKRAIVGRMLRNLWGSYRRAGDNPRAGIVENWLRFVAP</sequence>
<comment type="similarity">
    <text evidence="1">Belongs to the UPF0162 family.</text>
</comment>
<dbReference type="PANTHER" id="PTHR31350">
    <property type="entry name" value="SI:DKEY-261L7.2"/>
    <property type="match status" value="1"/>
</dbReference>
<reference evidence="3 4" key="1">
    <citation type="submission" date="2020-10" db="EMBL/GenBank/DDBJ databases">
        <title>Complete genome sequence of Paludibaculum fermentans P105T, a facultatively anaerobic acidobacterium capable of dissimilatory Fe(III) reduction.</title>
        <authorList>
            <person name="Dedysh S.N."/>
            <person name="Beletsky A.V."/>
            <person name="Kulichevskaya I.S."/>
            <person name="Mardanov A.V."/>
            <person name="Ravin N.V."/>
        </authorList>
    </citation>
    <scope>NUCLEOTIDE SEQUENCE [LARGE SCALE GENOMIC DNA]</scope>
    <source>
        <strain evidence="3 4">P105</strain>
    </source>
</reference>
<dbReference type="PANTHER" id="PTHR31350:SF21">
    <property type="entry name" value="F-BOX ONLY PROTEIN 21"/>
    <property type="match status" value="1"/>
</dbReference>
<evidence type="ECO:0000259" key="2">
    <source>
        <dbReference type="Pfam" id="PF13369"/>
    </source>
</evidence>
<name>A0A7S7SI85_PALFE</name>